<proteinExistence type="predicted"/>
<name>A0A6M3LIC9_9ZZZZ</name>
<gene>
    <name evidence="1" type="ORF">MM415B04260_0004</name>
</gene>
<accession>A0A6M3LIC9</accession>
<reference evidence="1" key="1">
    <citation type="submission" date="2020-03" db="EMBL/GenBank/DDBJ databases">
        <title>The deep terrestrial virosphere.</title>
        <authorList>
            <person name="Holmfeldt K."/>
            <person name="Nilsson E."/>
            <person name="Simone D."/>
            <person name="Lopez-Fernandez M."/>
            <person name="Wu X."/>
            <person name="de Brujin I."/>
            <person name="Lundin D."/>
            <person name="Andersson A."/>
            <person name="Bertilsson S."/>
            <person name="Dopson M."/>
        </authorList>
    </citation>
    <scope>NUCLEOTIDE SEQUENCE</scope>
    <source>
        <strain evidence="1">MM415B04260</strain>
    </source>
</reference>
<dbReference type="AlphaFoldDB" id="A0A6M3LIC9"/>
<evidence type="ECO:0000313" key="1">
    <source>
        <dbReference type="EMBL" id="QJA93332.1"/>
    </source>
</evidence>
<dbReference type="EMBL" id="MT143141">
    <property type="protein sequence ID" value="QJA93332.1"/>
    <property type="molecule type" value="Genomic_DNA"/>
</dbReference>
<sequence>MKFPYECTRCGLCCLMELCPIAIADGYTKTCPHLYFDGDKAGCCLARAVVPIGDGCCIKARAYKDGVEYDFAALSKEMKIKAVKQIRRK</sequence>
<protein>
    <submittedName>
        <fullName evidence="1">Uncharacterized protein</fullName>
    </submittedName>
</protein>
<organism evidence="1">
    <name type="scientific">viral metagenome</name>
    <dbReference type="NCBI Taxonomy" id="1070528"/>
    <lineage>
        <taxon>unclassified sequences</taxon>
        <taxon>metagenomes</taxon>
        <taxon>organismal metagenomes</taxon>
    </lineage>
</organism>